<evidence type="ECO:0000313" key="1">
    <source>
        <dbReference type="EMBL" id="KPU43817.1"/>
    </source>
</evidence>
<dbReference type="RefSeq" id="WP_160317216.1">
    <property type="nucleotide sequence ID" value="NZ_LKET01000035.1"/>
</dbReference>
<protein>
    <recommendedName>
        <fullName evidence="3">SHOCT domain-containing protein</fullName>
    </recommendedName>
</protein>
<accession>A0A0P8WZB0</accession>
<evidence type="ECO:0008006" key="3">
    <source>
        <dbReference type="Google" id="ProtNLM"/>
    </source>
</evidence>
<proteinExistence type="predicted"/>
<evidence type="ECO:0000313" key="2">
    <source>
        <dbReference type="Proteomes" id="UP000050326"/>
    </source>
</evidence>
<organism evidence="1 2">
    <name type="scientific">Oxobacter pfennigii</name>
    <dbReference type="NCBI Taxonomy" id="36849"/>
    <lineage>
        <taxon>Bacteria</taxon>
        <taxon>Bacillati</taxon>
        <taxon>Bacillota</taxon>
        <taxon>Clostridia</taxon>
        <taxon>Eubacteriales</taxon>
        <taxon>Clostridiaceae</taxon>
        <taxon>Oxobacter</taxon>
    </lineage>
</organism>
<dbReference type="AlphaFoldDB" id="A0A0P8WZB0"/>
<reference evidence="1 2" key="1">
    <citation type="submission" date="2015-09" db="EMBL/GenBank/DDBJ databases">
        <title>Genome sequence of Oxobacter pfennigii DSM 3222.</title>
        <authorList>
            <person name="Poehlein A."/>
            <person name="Bengelsdorf F.R."/>
            <person name="Schiel-Bengelsdorf B."/>
            <person name="Duerre P."/>
            <person name="Daniel R."/>
        </authorList>
    </citation>
    <scope>NUCLEOTIDE SEQUENCE [LARGE SCALE GENOMIC DNA]</scope>
    <source>
        <strain evidence="1 2">DSM 3222</strain>
    </source>
</reference>
<comment type="caution">
    <text evidence="1">The sequence shown here is derived from an EMBL/GenBank/DDBJ whole genome shotgun (WGS) entry which is preliminary data.</text>
</comment>
<sequence length="53" mass="6220">MDDKLVNYGEKLKELCTIITGIFDDLKSKGKISEEEYIKHTELKKKFLDEDVK</sequence>
<gene>
    <name evidence="1" type="ORF">OXPF_26770</name>
</gene>
<dbReference type="OrthoDB" id="1957870at2"/>
<name>A0A0P8WZB0_9CLOT</name>
<keyword evidence="2" id="KW-1185">Reference proteome</keyword>
<dbReference type="Proteomes" id="UP000050326">
    <property type="component" value="Unassembled WGS sequence"/>
</dbReference>
<dbReference type="EMBL" id="LKET01000035">
    <property type="protein sequence ID" value="KPU43817.1"/>
    <property type="molecule type" value="Genomic_DNA"/>
</dbReference>